<protein>
    <submittedName>
        <fullName evidence="1">Uncharacterized protein</fullName>
    </submittedName>
</protein>
<dbReference type="EMBL" id="JACXAF010000019">
    <property type="protein sequence ID" value="MBD1390546.1"/>
    <property type="molecule type" value="Genomic_DNA"/>
</dbReference>
<reference evidence="1" key="1">
    <citation type="submission" date="2020-09" db="EMBL/GenBank/DDBJ databases">
        <title>A novel bacterium of genus Neiella, isolated from South China Sea.</title>
        <authorList>
            <person name="Huang H."/>
            <person name="Mo K."/>
            <person name="Hu Y."/>
        </authorList>
    </citation>
    <scope>NUCLEOTIDE SEQUENCE</scope>
    <source>
        <strain evidence="1">HB171785</strain>
    </source>
</reference>
<organism evidence="1 2">
    <name type="scientific">Neiella litorisoli</name>
    <dbReference type="NCBI Taxonomy" id="2771431"/>
    <lineage>
        <taxon>Bacteria</taxon>
        <taxon>Pseudomonadati</taxon>
        <taxon>Pseudomonadota</taxon>
        <taxon>Gammaproteobacteria</taxon>
        <taxon>Alteromonadales</taxon>
        <taxon>Echinimonadaceae</taxon>
        <taxon>Neiella</taxon>
    </lineage>
</organism>
<accession>A0A8J6QRT1</accession>
<proteinExistence type="predicted"/>
<comment type="caution">
    <text evidence="1">The sequence shown here is derived from an EMBL/GenBank/DDBJ whole genome shotgun (WGS) entry which is preliminary data.</text>
</comment>
<name>A0A8J6QRT1_9GAMM</name>
<sequence>MKKLYLHMGFHKTATSSLQQTCRKSLEQLSEQGYEFPIFKSNYIELDEICNHSIPIYSIYCKSPQLYDTNLIYKSRNIEKLNKDYRDQFNKSLQTSKNIILSGEDISILSKSSLIKLKGDIEFHNFKIIPLVVIRSPYEYHCSIIQQKIKTGHHLSITKFISQQEKINKILEVFPETKMFSFKGICKHEHGPVGELLESMGININKIRIRSSNEGISNTGVRIQNGFNKKVPRFIDGALNEKWDKVYLKGERYFHNKFLLTEQELESIQQELSIENEFFKSKLGSNFSDQKIKTSDPESCFDELAKFFQSNREKVDKKTSFSSLSIKLKRYKNRFFKF</sequence>
<evidence type="ECO:0000313" key="1">
    <source>
        <dbReference type="EMBL" id="MBD1390546.1"/>
    </source>
</evidence>
<dbReference type="RefSeq" id="WP_191145616.1">
    <property type="nucleotide sequence ID" value="NZ_JACXAF010000019.1"/>
</dbReference>
<keyword evidence="2" id="KW-1185">Reference proteome</keyword>
<dbReference type="AlphaFoldDB" id="A0A8J6QRT1"/>
<dbReference type="Proteomes" id="UP000638014">
    <property type="component" value="Unassembled WGS sequence"/>
</dbReference>
<gene>
    <name evidence="1" type="ORF">IC617_14000</name>
</gene>
<evidence type="ECO:0000313" key="2">
    <source>
        <dbReference type="Proteomes" id="UP000638014"/>
    </source>
</evidence>